<accession>E0NKM5</accession>
<feature type="transmembrane region" description="Helical" evidence="1">
    <location>
        <begin position="418"/>
        <end position="434"/>
    </location>
</feature>
<dbReference type="RefSeq" id="WP_008901529.1">
    <property type="nucleotide sequence ID" value="NZ_GL397071.1"/>
</dbReference>
<dbReference type="Pfam" id="PF01970">
    <property type="entry name" value="TctA"/>
    <property type="match status" value="1"/>
</dbReference>
<evidence type="ECO:0000313" key="3">
    <source>
        <dbReference type="EMBL" id="EFM25652.1"/>
    </source>
</evidence>
<reference evidence="3 4" key="1">
    <citation type="submission" date="2010-07" db="EMBL/GenBank/DDBJ databases">
        <authorList>
            <person name="Muzny D."/>
            <person name="Qin X."/>
            <person name="Deng J."/>
            <person name="Jiang H."/>
            <person name="Liu Y."/>
            <person name="Qu J."/>
            <person name="Song X.-Z."/>
            <person name="Zhang L."/>
            <person name="Thornton R."/>
            <person name="Coyle M."/>
            <person name="Francisco L."/>
            <person name="Jackson L."/>
            <person name="Javaid M."/>
            <person name="Korchina V."/>
            <person name="Kovar C."/>
            <person name="Mata R."/>
            <person name="Mathew T."/>
            <person name="Ngo R."/>
            <person name="Nguyen L."/>
            <person name="Nguyen N."/>
            <person name="Okwuonu G."/>
            <person name="Ongeri F."/>
            <person name="Pham C."/>
            <person name="Simmons D."/>
            <person name="Wilczek-Boney K."/>
            <person name="Hale W."/>
            <person name="Jakkamsetti A."/>
            <person name="Pham P."/>
            <person name="Ruth R."/>
            <person name="San Lucas F."/>
            <person name="Warren J."/>
            <person name="Zhang J."/>
            <person name="Zhao Z."/>
            <person name="Zhou C."/>
            <person name="Zhu D."/>
            <person name="Lee S."/>
            <person name="Bess C."/>
            <person name="Blankenburg K."/>
            <person name="Forbes L."/>
            <person name="Fu Q."/>
            <person name="Gubbala S."/>
            <person name="Hirani K."/>
            <person name="Jayaseelan J.C."/>
            <person name="Lara F."/>
            <person name="Munidasa M."/>
            <person name="Palculict T."/>
            <person name="Patil S."/>
            <person name="Pu L.-L."/>
            <person name="Saada N."/>
            <person name="Tang L."/>
            <person name="Weissenberger G."/>
            <person name="Zhu Y."/>
            <person name="Hemphill L."/>
            <person name="Shang Y."/>
            <person name="Youmans B."/>
            <person name="Ayvaz T."/>
            <person name="Ross M."/>
            <person name="Santibanez J."/>
            <person name="Aqrawi P."/>
            <person name="Gross S."/>
            <person name="Joshi V."/>
            <person name="Fowler G."/>
            <person name="Nazareth L."/>
            <person name="Reid J."/>
            <person name="Worley K."/>
            <person name="Petrosino J."/>
            <person name="Highlander S."/>
            <person name="Gibbs R."/>
        </authorList>
    </citation>
    <scope>NUCLEOTIDE SEQUENCE [LARGE SCALE GENOMIC DNA]</scope>
    <source>
        <strain evidence="3 4">ATCC BAA-1640</strain>
    </source>
</reference>
<feature type="transmembrane region" description="Helical" evidence="1">
    <location>
        <begin position="358"/>
        <end position="383"/>
    </location>
</feature>
<keyword evidence="1" id="KW-1133">Transmembrane helix</keyword>
<dbReference type="STRING" id="862517.HMPREF9225_0714"/>
<dbReference type="PANTHER" id="PTHR35342:SF5">
    <property type="entry name" value="TRICARBOXYLIC TRANSPORT PROTEIN"/>
    <property type="match status" value="1"/>
</dbReference>
<feature type="transmembrane region" description="Helical" evidence="1">
    <location>
        <begin position="474"/>
        <end position="491"/>
    </location>
</feature>
<sequence length="500" mass="53147">MSGILAGLTELLQPMAMIALFSGVLLGLIVGSLPGLNDSITMAVLIPVTFGMDPSVAFCLLTGIYCASATGGSIPSILVKVPGTASAMVTAYDGYPMSKKGKSGEALSISMSSSAFGGISSSLVLLFLSPFLAKQALKFGPPEYFMLGVLGMSTVVGMAGKNKLRNIIGLFIGLLISVIGLSPQTGLSRFTFGRMELFDGISLVPMLIGLFGITSVLELIETIKEKTEVSIDDIKVEYTKVRTSIPKKEMIKRLFPTWVQSSLIGNVIGIIPGAGMVMAIFLAYDQAQRMNPNLEFGTGVPEGIAAPEAANNAVVASSMVPLLSLGVPGNSTSALFLGALTIQGLRTGPGLFKETPEIAYLIILAFLVANIIMLPMALLYCNIFATAVLKLKKEILSGIILILCVTGAYAVSNSKFNIVIIIIFGILGYLFNKYKIPQSPLILAAILGKMMENNWIQSMVYANGSILVFVQRPLSLTLLIVSIIFLILPILKRRKDKSAI</sequence>
<feature type="transmembrane region" description="Helical" evidence="1">
    <location>
        <begin position="12"/>
        <end position="31"/>
    </location>
</feature>
<proteinExistence type="predicted"/>
<evidence type="ECO:0000256" key="1">
    <source>
        <dbReference type="SAM" id="Phobius"/>
    </source>
</evidence>
<comment type="caution">
    <text evidence="3">The sequence shown here is derived from an EMBL/GenBank/DDBJ whole genome shotgun (WGS) entry which is preliminary data.</text>
</comment>
<evidence type="ECO:0000313" key="4">
    <source>
        <dbReference type="Proteomes" id="UP000003280"/>
    </source>
</evidence>
<dbReference type="Proteomes" id="UP000003280">
    <property type="component" value="Unassembled WGS sequence"/>
</dbReference>
<feature type="transmembrane region" description="Helical" evidence="1">
    <location>
        <begin position="107"/>
        <end position="132"/>
    </location>
</feature>
<dbReference type="EMBL" id="AEEH01000028">
    <property type="protein sequence ID" value="EFM25652.1"/>
    <property type="molecule type" value="Genomic_DNA"/>
</dbReference>
<dbReference type="PANTHER" id="PTHR35342">
    <property type="entry name" value="TRICARBOXYLIC TRANSPORT PROTEIN"/>
    <property type="match status" value="1"/>
</dbReference>
<dbReference type="HOGENOM" id="CLU_022936_2_0_9"/>
<dbReference type="AlphaFoldDB" id="E0NKM5"/>
<feature type="domain" description="DUF112" evidence="2">
    <location>
        <begin position="18"/>
        <end position="443"/>
    </location>
</feature>
<dbReference type="OrthoDB" id="9781349at2"/>
<dbReference type="InterPro" id="IPR002823">
    <property type="entry name" value="DUF112_TM"/>
</dbReference>
<feature type="transmembrane region" description="Helical" evidence="1">
    <location>
        <begin position="197"/>
        <end position="220"/>
    </location>
</feature>
<keyword evidence="1" id="KW-0812">Transmembrane</keyword>
<name>E0NKM5_9FIRM</name>
<evidence type="ECO:0000259" key="2">
    <source>
        <dbReference type="Pfam" id="PF01970"/>
    </source>
</evidence>
<keyword evidence="1" id="KW-0472">Membrane</keyword>
<feature type="transmembrane region" description="Helical" evidence="1">
    <location>
        <begin position="167"/>
        <end position="185"/>
    </location>
</feature>
<organism evidence="3 4">
    <name type="scientific">Peptoniphilus duerdenii ATCC BAA-1640</name>
    <dbReference type="NCBI Taxonomy" id="862517"/>
    <lineage>
        <taxon>Bacteria</taxon>
        <taxon>Bacillati</taxon>
        <taxon>Bacillota</taxon>
        <taxon>Tissierellia</taxon>
        <taxon>Tissierellales</taxon>
        <taxon>Peptoniphilaceae</taxon>
        <taxon>Peptoniphilus</taxon>
    </lineage>
</organism>
<gene>
    <name evidence="3" type="ORF">HMPREF9225_0714</name>
</gene>
<feature type="transmembrane region" description="Helical" evidence="1">
    <location>
        <begin position="395"/>
        <end position="412"/>
    </location>
</feature>
<feature type="transmembrane region" description="Helical" evidence="1">
    <location>
        <begin position="263"/>
        <end position="284"/>
    </location>
</feature>
<protein>
    <submittedName>
        <fullName evidence="3">Membrane protein</fullName>
    </submittedName>
</protein>
<keyword evidence="4" id="KW-1185">Reference proteome</keyword>
<dbReference type="eggNOG" id="COG3333">
    <property type="taxonomic scope" value="Bacteria"/>
</dbReference>